<proteinExistence type="predicted"/>
<dbReference type="CDD" id="cd18186">
    <property type="entry name" value="BTB_POZ_ZBTB_KLHL-like"/>
    <property type="match status" value="1"/>
</dbReference>
<evidence type="ECO:0000259" key="2">
    <source>
        <dbReference type="PROSITE" id="PS50097"/>
    </source>
</evidence>
<dbReference type="InterPro" id="IPR000210">
    <property type="entry name" value="BTB/POZ_dom"/>
</dbReference>
<evidence type="ECO:0000313" key="4">
    <source>
        <dbReference type="Proteomes" id="UP000276133"/>
    </source>
</evidence>
<dbReference type="Gene3D" id="3.30.710.10">
    <property type="entry name" value="Potassium Channel Kv1.1, Chain A"/>
    <property type="match status" value="1"/>
</dbReference>
<dbReference type="OrthoDB" id="10008641at2759"/>
<protein>
    <submittedName>
        <fullName evidence="3">Armadillo repeat-containing 5</fullName>
    </submittedName>
</protein>
<keyword evidence="1" id="KW-0175">Coiled coil</keyword>
<dbReference type="PANTHER" id="PTHR23312:SF8">
    <property type="entry name" value="ARMADILLO REPEAT-CONTAINING PROTEIN 5"/>
    <property type="match status" value="1"/>
</dbReference>
<dbReference type="AlphaFoldDB" id="A0A3M7RS47"/>
<feature type="coiled-coil region" evidence="1">
    <location>
        <begin position="769"/>
        <end position="796"/>
    </location>
</feature>
<dbReference type="GO" id="GO:0009653">
    <property type="term" value="P:anatomical structure morphogenesis"/>
    <property type="evidence" value="ECO:0007669"/>
    <property type="project" value="TreeGrafter"/>
</dbReference>
<keyword evidence="4" id="KW-1185">Reference proteome</keyword>
<name>A0A3M7RS47_BRAPC</name>
<dbReference type="SUPFAM" id="SSF54695">
    <property type="entry name" value="POZ domain"/>
    <property type="match status" value="1"/>
</dbReference>
<evidence type="ECO:0000313" key="3">
    <source>
        <dbReference type="EMBL" id="RNA26128.1"/>
    </source>
</evidence>
<dbReference type="PANTHER" id="PTHR23312">
    <property type="entry name" value="ARMC5 ARMADILLO REPEAT-CONTAINING -RELATED"/>
    <property type="match status" value="1"/>
</dbReference>
<reference evidence="3 4" key="1">
    <citation type="journal article" date="2018" name="Sci. Rep.">
        <title>Genomic signatures of local adaptation to the degree of environmental predictability in rotifers.</title>
        <authorList>
            <person name="Franch-Gras L."/>
            <person name="Hahn C."/>
            <person name="Garcia-Roger E.M."/>
            <person name="Carmona M.J."/>
            <person name="Serra M."/>
            <person name="Gomez A."/>
        </authorList>
    </citation>
    <scope>NUCLEOTIDE SEQUENCE [LARGE SCALE GENOMIC DNA]</scope>
    <source>
        <strain evidence="3">HYR1</strain>
    </source>
</reference>
<dbReference type="InterPro" id="IPR011333">
    <property type="entry name" value="SKP1/BTB/POZ_sf"/>
</dbReference>
<accession>A0A3M7RS47</accession>
<gene>
    <name evidence="3" type="ORF">BpHYR1_008375</name>
</gene>
<dbReference type="PROSITE" id="PS50097">
    <property type="entry name" value="BTB"/>
    <property type="match status" value="1"/>
</dbReference>
<evidence type="ECO:0000256" key="1">
    <source>
        <dbReference type="SAM" id="Coils"/>
    </source>
</evidence>
<dbReference type="Proteomes" id="UP000276133">
    <property type="component" value="Unassembled WGS sequence"/>
</dbReference>
<feature type="domain" description="BTB" evidence="2">
    <location>
        <begin position="796"/>
        <end position="862"/>
    </location>
</feature>
<organism evidence="3 4">
    <name type="scientific">Brachionus plicatilis</name>
    <name type="common">Marine rotifer</name>
    <name type="synonym">Brachionus muelleri</name>
    <dbReference type="NCBI Taxonomy" id="10195"/>
    <lineage>
        <taxon>Eukaryota</taxon>
        <taxon>Metazoa</taxon>
        <taxon>Spiralia</taxon>
        <taxon>Gnathifera</taxon>
        <taxon>Rotifera</taxon>
        <taxon>Eurotatoria</taxon>
        <taxon>Monogononta</taxon>
        <taxon>Pseudotrocha</taxon>
        <taxon>Ploima</taxon>
        <taxon>Brachionidae</taxon>
        <taxon>Brachionus</taxon>
    </lineage>
</organism>
<dbReference type="EMBL" id="REGN01002798">
    <property type="protein sequence ID" value="RNA26128.1"/>
    <property type="molecule type" value="Genomic_DNA"/>
</dbReference>
<comment type="caution">
    <text evidence="3">The sequence shown here is derived from an EMBL/GenBank/DDBJ whole genome shotgun (WGS) entry which is preliminary data.</text>
</comment>
<dbReference type="Pfam" id="PF00651">
    <property type="entry name" value="BTB"/>
    <property type="match status" value="1"/>
</dbReference>
<dbReference type="GO" id="GO:0005829">
    <property type="term" value="C:cytosol"/>
    <property type="evidence" value="ECO:0007669"/>
    <property type="project" value="TreeGrafter"/>
</dbReference>
<sequence>MFKQIIFQSALITSEEARKIEVLSVLLKYASEIENCSKLVIQNRILVFLCIYMYKLNKNLKLSNADKSTKTKENQQSDATTVTDNLSTPIPMNSKHYFLFKDLVKQFLIALDSWPSSSEFYNQIIEGLFIEHLLWIQNKSTNNLNILSKESKSDQKFDYCEFSFNLLYKLCRDYHACRAEFGRIGGISKYVQKIETMTPNLSPNLNKKVVNYSYLKEYTILIDIICLTCKESVNRLRYKDQGLLVNLIKLQHTLKQNKDEINKLYKNDQQTEDISFIDSTLYNKILVALCCFAHDQDSMSILLNNSLVDCLLGYLNEGMELKKRSEEEKMELVESDLDENKIFSLKKLLNLSDETRANSKKRKTLDSAETGQKAKRVNSELSAILSSSPPFLPTFQPSDVPNFENHATSPTESCLSLSPNIYISSSPPYIQSRCSSAQIFQGLSPNYYSSLSPTTSSDLPSSPSYFNLNGDQEIDNERQIKFSPSINDEASCSSACTSENEEIMEEEIDLKKEEAGEDANENISQNIESINHTEACVFYVLSQLSHGDKPSVHLFQNFDSIVTALLKYLKKATVRNPRALRILNRLTKNQYCFPHFVLNHFPLRIKEVFYEAFSKREISLKAKKNLRRSKSLSGNLDTQKTQTIEKEMNVYLNSNKAFFDATSFFPSFQSIEFILINNLKSQCISSSDSGYLSLISLAKQKKPEKLASTLVAPFILRNSKALSYIMIQLNNLDLVFESIFEQKCDQKSKFTSILCIHRILSFINYKRDVKQVKDLYDQARSKINEMLRRSDNSEQSLVIFKFEGNKNIKASRTILLNKSEYFNLLLNGPFLNSDCIELKDVSEESFGILVEILNSRSLNELDSFEERKINFEQCLDMVMTCDRFMLGDLKDLFVTGMVMKFISHGTASNCFKLAWYVNSDFLANATMDFVLSEYCSDSINDEENLGFKKFLEFFDSILASVKEAVDEKSHSDENGSQTLSDYLKKTLKYALSEIIKNNSWKF</sequence>